<dbReference type="Proteomes" id="UP001211065">
    <property type="component" value="Unassembled WGS sequence"/>
</dbReference>
<feature type="region of interest" description="Disordered" evidence="1">
    <location>
        <begin position="1"/>
        <end position="35"/>
    </location>
</feature>
<dbReference type="InterPro" id="IPR050052">
    <property type="entry name" value="ATP-dep_Clp_protease_ClpX"/>
</dbReference>
<feature type="compositionally biased region" description="Basic and acidic residues" evidence="1">
    <location>
        <begin position="25"/>
        <end position="35"/>
    </location>
</feature>
<evidence type="ECO:0000313" key="2">
    <source>
        <dbReference type="EMBL" id="KAJ3202856.1"/>
    </source>
</evidence>
<dbReference type="InterPro" id="IPR027417">
    <property type="entry name" value="P-loop_NTPase"/>
</dbReference>
<reference evidence="2" key="1">
    <citation type="submission" date="2020-05" db="EMBL/GenBank/DDBJ databases">
        <title>Phylogenomic resolution of chytrid fungi.</title>
        <authorList>
            <person name="Stajich J.E."/>
            <person name="Amses K."/>
            <person name="Simmons R."/>
            <person name="Seto K."/>
            <person name="Myers J."/>
            <person name="Bonds A."/>
            <person name="Quandt C.A."/>
            <person name="Barry K."/>
            <person name="Liu P."/>
            <person name="Grigoriev I."/>
            <person name="Longcore J.E."/>
            <person name="James T.Y."/>
        </authorList>
    </citation>
    <scope>NUCLEOTIDE SEQUENCE</scope>
    <source>
        <strain evidence="2">JEL0476</strain>
    </source>
</reference>
<dbReference type="PANTHER" id="PTHR48102:SF7">
    <property type="entry name" value="ATP-DEPENDENT CLP PROTEASE ATP-BINDING SUBUNIT CLPX-LIKE, MITOCHONDRIAL"/>
    <property type="match status" value="1"/>
</dbReference>
<dbReference type="GO" id="GO:0005524">
    <property type="term" value="F:ATP binding"/>
    <property type="evidence" value="ECO:0007669"/>
    <property type="project" value="TreeGrafter"/>
</dbReference>
<dbReference type="GO" id="GO:0051603">
    <property type="term" value="P:proteolysis involved in protein catabolic process"/>
    <property type="evidence" value="ECO:0007669"/>
    <property type="project" value="TreeGrafter"/>
</dbReference>
<evidence type="ECO:0000256" key="1">
    <source>
        <dbReference type="SAM" id="MobiDB-lite"/>
    </source>
</evidence>
<protein>
    <recommendedName>
        <fullName evidence="4">ATPase AAA-type core domain-containing protein</fullName>
    </recommendedName>
</protein>
<evidence type="ECO:0008006" key="4">
    <source>
        <dbReference type="Google" id="ProtNLM"/>
    </source>
</evidence>
<organism evidence="2 3">
    <name type="scientific">Clydaea vesicula</name>
    <dbReference type="NCBI Taxonomy" id="447962"/>
    <lineage>
        <taxon>Eukaryota</taxon>
        <taxon>Fungi</taxon>
        <taxon>Fungi incertae sedis</taxon>
        <taxon>Chytridiomycota</taxon>
        <taxon>Chytridiomycota incertae sedis</taxon>
        <taxon>Chytridiomycetes</taxon>
        <taxon>Lobulomycetales</taxon>
        <taxon>Lobulomycetaceae</taxon>
        <taxon>Clydaea</taxon>
    </lineage>
</organism>
<dbReference type="Gene3D" id="3.40.50.300">
    <property type="entry name" value="P-loop containing nucleotide triphosphate hydrolases"/>
    <property type="match status" value="1"/>
</dbReference>
<dbReference type="AlphaFoldDB" id="A0AAD5TU08"/>
<gene>
    <name evidence="2" type="ORF">HK099_001721</name>
</gene>
<comment type="caution">
    <text evidence="2">The sequence shown here is derived from an EMBL/GenBank/DDBJ whole genome shotgun (WGS) entry which is preliminary data.</text>
</comment>
<dbReference type="EMBL" id="JADGJW010001513">
    <property type="protein sequence ID" value="KAJ3202856.1"/>
    <property type="molecule type" value="Genomic_DNA"/>
</dbReference>
<name>A0AAD5TU08_9FUNG</name>
<keyword evidence="3" id="KW-1185">Reference proteome</keyword>
<accession>A0AAD5TU08</accession>
<dbReference type="GO" id="GO:0016887">
    <property type="term" value="F:ATP hydrolysis activity"/>
    <property type="evidence" value="ECO:0007669"/>
    <property type="project" value="TreeGrafter"/>
</dbReference>
<dbReference type="SUPFAM" id="SSF52540">
    <property type="entry name" value="P-loop containing nucleoside triphosphate hydrolases"/>
    <property type="match status" value="1"/>
</dbReference>
<sequence>MLRALKSSYSSVPKSRNFSSGKFPPTDKVKLQSSTEKKKKDNIVFDEKFIKADNDSKRNNVEEKNLLKRVEEKLVLKQSTANYATAQQENFDVFNNKNVETKKIIIKKLVLKKKKPFYQTLNPKKIKSYLDEYVIGQDLLKKVLSVSVFNHYLRLESNRDELEKKSSSEKTATNSDQINDDVKKFNEMMSSGKTINIKDMNVVYDENFKKINRTAPAVVIPKESHSLSIDKSNVMLLGPTGCGKTLISKTTAKILNVPFSINDATPLTQAGNVVEYF</sequence>
<feature type="non-terminal residue" evidence="2">
    <location>
        <position position="1"/>
    </location>
</feature>
<evidence type="ECO:0000313" key="3">
    <source>
        <dbReference type="Proteomes" id="UP001211065"/>
    </source>
</evidence>
<feature type="compositionally biased region" description="Polar residues" evidence="1">
    <location>
        <begin position="7"/>
        <end position="20"/>
    </location>
</feature>
<dbReference type="PANTHER" id="PTHR48102">
    <property type="entry name" value="ATP-DEPENDENT CLP PROTEASE ATP-BINDING SUBUNIT CLPX-LIKE, MITOCHONDRIAL-RELATED"/>
    <property type="match status" value="1"/>
</dbReference>
<proteinExistence type="predicted"/>